<protein>
    <recommendedName>
        <fullName evidence="4">VWFA domain-containing protein</fullName>
    </recommendedName>
</protein>
<evidence type="ECO:0000256" key="2">
    <source>
        <dbReference type="ARBA" id="ARBA00022525"/>
    </source>
</evidence>
<dbReference type="Gene3D" id="2.150.10.10">
    <property type="entry name" value="Serralysin-like metalloprotease, C-terminal"/>
    <property type="match status" value="2"/>
</dbReference>
<dbReference type="Pfam" id="PF17892">
    <property type="entry name" value="Cadherin_5"/>
    <property type="match status" value="1"/>
</dbReference>
<dbReference type="Pfam" id="PF00353">
    <property type="entry name" value="HemolysinCabind"/>
    <property type="match status" value="2"/>
</dbReference>
<dbReference type="Proteomes" id="UP000070186">
    <property type="component" value="Unassembled WGS sequence"/>
</dbReference>
<dbReference type="GO" id="GO:0005509">
    <property type="term" value="F:calcium ion binding"/>
    <property type="evidence" value="ECO:0007669"/>
    <property type="project" value="InterPro"/>
</dbReference>
<gene>
    <name evidence="5" type="ORF">AT959_09885</name>
</gene>
<dbReference type="InterPro" id="IPR036465">
    <property type="entry name" value="vWFA_dom_sf"/>
</dbReference>
<dbReference type="PANTHER" id="PTHR38340">
    <property type="entry name" value="S-LAYER PROTEIN"/>
    <property type="match status" value="1"/>
</dbReference>
<evidence type="ECO:0000259" key="4">
    <source>
        <dbReference type="PROSITE" id="PS50234"/>
    </source>
</evidence>
<dbReference type="AlphaFoldDB" id="A0A133XJ91"/>
<feature type="domain" description="VWFA" evidence="4">
    <location>
        <begin position="277"/>
        <end position="488"/>
    </location>
</feature>
<dbReference type="InterPro" id="IPR019960">
    <property type="entry name" value="T1SS_VCA0849"/>
</dbReference>
<accession>A0A133XJ91</accession>
<dbReference type="PROSITE" id="PS50234">
    <property type="entry name" value="VWFA"/>
    <property type="match status" value="1"/>
</dbReference>
<dbReference type="InterPro" id="IPR002035">
    <property type="entry name" value="VWF_A"/>
</dbReference>
<dbReference type="InterPro" id="IPR001343">
    <property type="entry name" value="Hemolysn_Ca-bd"/>
</dbReference>
<evidence type="ECO:0000313" key="6">
    <source>
        <dbReference type="Proteomes" id="UP000070186"/>
    </source>
</evidence>
<dbReference type="InterPro" id="IPR018511">
    <property type="entry name" value="Hemolysin-typ_Ca-bd_CS"/>
</dbReference>
<sequence length="842" mass="84033">MTPVNDDFTDANEVISIAEDSGPLSGTVLSGTSSVDGPVTVSNFTVSGTTYAAGTTATLAGVGTLLINTNGGYTFTPNANYNGTVPVATYTLTDGSGANDTSTLSITVTPVNDAPVVTAPAPLSLSEEGLTGGVADSTGSSDTTNATQVSGTLAIVDPDNSSFSISISQPATALSSNGTPVTWSGGASGTDLVGMAGSVEVVRVHVTSSGTYTVTLSAPVDHATASVEDVKTLDFGLTVSDGIAPAVNTTLTVNLEDDSPLTSSKTDTINLGQQDTNLMIILDVSGSMTNNANNVDRLAAAKTAITNLINTYDGFGDVAVKLVTFSTTATDRSSAWMTAADALALLTNIGASGSTNYDAALAQAIDAWDSAGKILTAPAGGSLQNLAYFISDGQPNENDGTVGTLANNANGTSGGADAGIQASEELLWETFLTNNDIKSFALGIGDGLSATDRTYLEPIAYDGVAGSEMSAIMVPNVANLSTELQKTVAPAASGNLLTGATPGQVGADGGFVSSVAVGPTGDVRTFSWNGSAATVSATGTGGSTASFDSTTHVLTVTTEQGGLLVIDLDTGEYYYTPPVNVTTLTENISFALTDKDGDASVIDATHGHLDLTITRDSGSSSLTGTSANNTALTGSADDDIISGLAGNDTLNGGDGNDWLSGGAGTDTLNGGNGNDKLSGGADGDTLVGGAGADTLIGGAGNDTMTGGVAGSTDGVSDVFAWSFADAGTTTTPAVDTINNFDTASASSGGDILDLRDLLVNSATTASALDNYLHFQYSGGNTTIYVSATGAFSNNNTVGAPLNNVASNDVQQIVLNGVDLVGGNTTDQTVIQNLLNNGKLLTD</sequence>
<proteinExistence type="predicted"/>
<dbReference type="SMART" id="SM00327">
    <property type="entry name" value="VWA"/>
    <property type="match status" value="1"/>
</dbReference>
<reference evidence="5 6" key="1">
    <citation type="submission" date="2015-12" db="EMBL/GenBank/DDBJ databases">
        <title>Nitrous oxide reduction kinetics distinguish bacteria harboring typical versus atypical NosZ.</title>
        <authorList>
            <person name="Yoon S."/>
            <person name="Nissen S."/>
            <person name="Park D."/>
            <person name="Sanford R.A."/>
            <person name="Loeffler F.E."/>
        </authorList>
    </citation>
    <scope>NUCLEOTIDE SEQUENCE [LARGE SCALE GENOMIC DNA]</scope>
    <source>
        <strain evidence="5 6">ATCC BAA-841</strain>
    </source>
</reference>
<comment type="caution">
    <text evidence="5">The sequence shown here is derived from an EMBL/GenBank/DDBJ whole genome shotgun (WGS) entry which is preliminary data.</text>
</comment>
<dbReference type="Gene3D" id="2.60.40.1200">
    <property type="match status" value="1"/>
</dbReference>
<comment type="subcellular location">
    <subcellularLocation>
        <location evidence="1">Secreted</location>
    </subcellularLocation>
</comment>
<evidence type="ECO:0000256" key="1">
    <source>
        <dbReference type="ARBA" id="ARBA00004613"/>
    </source>
</evidence>
<evidence type="ECO:0000256" key="3">
    <source>
        <dbReference type="SAM" id="MobiDB-lite"/>
    </source>
</evidence>
<dbReference type="InterPro" id="IPR041690">
    <property type="entry name" value="Cadherin_5"/>
</dbReference>
<dbReference type="STRING" id="281362.AT959_09885"/>
<dbReference type="PROSITE" id="PS00330">
    <property type="entry name" value="HEMOLYSIN_CALCIUM"/>
    <property type="match status" value="4"/>
</dbReference>
<dbReference type="PANTHER" id="PTHR38340:SF1">
    <property type="entry name" value="S-LAYER PROTEIN"/>
    <property type="match status" value="1"/>
</dbReference>
<dbReference type="CDD" id="cd00198">
    <property type="entry name" value="vWFA"/>
    <property type="match status" value="1"/>
</dbReference>
<dbReference type="SUPFAM" id="SSF51120">
    <property type="entry name" value="beta-Roll"/>
    <property type="match status" value="1"/>
</dbReference>
<dbReference type="PRINTS" id="PR00313">
    <property type="entry name" value="CABNDNGRPT"/>
</dbReference>
<organism evidence="5 6">
    <name type="scientific">Dechloromonas denitrificans</name>
    <dbReference type="NCBI Taxonomy" id="281362"/>
    <lineage>
        <taxon>Bacteria</taxon>
        <taxon>Pseudomonadati</taxon>
        <taxon>Pseudomonadota</taxon>
        <taxon>Betaproteobacteria</taxon>
        <taxon>Rhodocyclales</taxon>
        <taxon>Azonexaceae</taxon>
        <taxon>Dechloromonas</taxon>
    </lineage>
</organism>
<keyword evidence="2" id="KW-0964">Secreted</keyword>
<feature type="region of interest" description="Disordered" evidence="3">
    <location>
        <begin position="656"/>
        <end position="676"/>
    </location>
</feature>
<dbReference type="GO" id="GO:0005576">
    <property type="term" value="C:extracellular region"/>
    <property type="evidence" value="ECO:0007669"/>
    <property type="project" value="UniProtKB-SubCell"/>
</dbReference>
<dbReference type="Gene3D" id="3.40.50.410">
    <property type="entry name" value="von Willebrand factor, type A domain"/>
    <property type="match status" value="1"/>
</dbReference>
<keyword evidence="6" id="KW-1185">Reference proteome</keyword>
<dbReference type="EMBL" id="LODL01000019">
    <property type="protein sequence ID" value="KXB31005.1"/>
    <property type="molecule type" value="Genomic_DNA"/>
</dbReference>
<name>A0A133XJ91_9RHOO</name>
<feature type="compositionally biased region" description="Low complexity" evidence="3">
    <location>
        <begin position="656"/>
        <end position="669"/>
    </location>
</feature>
<dbReference type="InterPro" id="IPR011049">
    <property type="entry name" value="Serralysin-like_metalloprot_C"/>
</dbReference>
<dbReference type="NCBIfam" id="TIGR03661">
    <property type="entry name" value="T1SS_VCA0849"/>
    <property type="match status" value="1"/>
</dbReference>
<evidence type="ECO:0000313" key="5">
    <source>
        <dbReference type="EMBL" id="KXB31005.1"/>
    </source>
</evidence>
<dbReference type="SUPFAM" id="SSF53300">
    <property type="entry name" value="vWA-like"/>
    <property type="match status" value="1"/>
</dbReference>
<dbReference type="Pfam" id="PF13519">
    <property type="entry name" value="VWA_2"/>
    <property type="match status" value="1"/>
</dbReference>
<dbReference type="InterPro" id="IPR050557">
    <property type="entry name" value="RTX_toxin/Mannuronan_C5-epim"/>
</dbReference>